<dbReference type="RefSeq" id="XP_019014495.1">
    <property type="nucleotide sequence ID" value="XM_019152357.1"/>
</dbReference>
<dbReference type="EMBL" id="CP144519">
    <property type="protein sequence ID" value="WWC66843.1"/>
    <property type="molecule type" value="Genomic_DNA"/>
</dbReference>
<dbReference type="STRING" id="1296096.A0A1B9ICM3"/>
<reference evidence="3" key="4">
    <citation type="submission" date="2024-02" db="EMBL/GenBank/DDBJ databases">
        <title>Comparative genomics of Cryptococcus and Kwoniella reveals pathogenesis evolution and contrasting modes of karyotype evolution via chromosome fusion or intercentromeric recombination.</title>
        <authorList>
            <person name="Coelho M.A."/>
            <person name="David-Palma M."/>
            <person name="Shea T."/>
            <person name="Bowers K."/>
            <person name="McGinley-Smith S."/>
            <person name="Mohammad A.W."/>
            <person name="Gnirke A."/>
            <person name="Yurkov A.M."/>
            <person name="Nowrousian M."/>
            <person name="Sun S."/>
            <person name="Cuomo C.A."/>
            <person name="Heitman J."/>
        </authorList>
    </citation>
    <scope>NUCLEOTIDE SEQUENCE</scope>
    <source>
        <strain evidence="3">CBS 10737</strain>
    </source>
</reference>
<evidence type="ECO:0000313" key="2">
    <source>
        <dbReference type="EMBL" id="OCF53276.1"/>
    </source>
</evidence>
<reference evidence="3" key="2">
    <citation type="submission" date="2013-07" db="EMBL/GenBank/DDBJ databases">
        <authorList>
            <consortium name="The Broad Institute Genome Sequencing Platform"/>
            <person name="Cuomo C."/>
            <person name="Litvintseva A."/>
            <person name="Chen Y."/>
            <person name="Heitman J."/>
            <person name="Sun S."/>
            <person name="Springer D."/>
            <person name="Dromer F."/>
            <person name="Young S.K."/>
            <person name="Zeng Q."/>
            <person name="Gargeya S."/>
            <person name="Fitzgerald M."/>
            <person name="Abouelleil A."/>
            <person name="Alvarado L."/>
            <person name="Berlin A.M."/>
            <person name="Chapman S.B."/>
            <person name="Dewar J."/>
            <person name="Goldberg J."/>
            <person name="Griggs A."/>
            <person name="Gujja S."/>
            <person name="Hansen M."/>
            <person name="Howarth C."/>
            <person name="Imamovic A."/>
            <person name="Larimer J."/>
            <person name="McCowan C."/>
            <person name="Murphy C."/>
            <person name="Pearson M."/>
            <person name="Priest M."/>
            <person name="Roberts A."/>
            <person name="Saif S."/>
            <person name="Shea T."/>
            <person name="Sykes S."/>
            <person name="Wortman J."/>
            <person name="Nusbaum C."/>
            <person name="Birren B."/>
        </authorList>
    </citation>
    <scope>NUCLEOTIDE SEQUENCE</scope>
    <source>
        <strain evidence="3">CBS 10737</strain>
    </source>
</reference>
<dbReference type="Pfam" id="PF17171">
    <property type="entry name" value="GST_C_6"/>
    <property type="match status" value="1"/>
</dbReference>
<evidence type="ECO:0000313" key="4">
    <source>
        <dbReference type="Proteomes" id="UP000094020"/>
    </source>
</evidence>
<dbReference type="EMBL" id="KI894007">
    <property type="protein sequence ID" value="OCF53276.1"/>
    <property type="molecule type" value="Genomic_DNA"/>
</dbReference>
<dbReference type="KEGG" id="kpin:30168946"/>
<gene>
    <name evidence="2" type="ORF">I206_00577</name>
    <name evidence="3" type="ORF">I206_100750</name>
</gene>
<proteinExistence type="predicted"/>
<keyword evidence="4" id="KW-1185">Reference proteome</keyword>
<protein>
    <recommendedName>
        <fullName evidence="1">Metaxin glutathione S-transferase domain-containing protein</fullName>
    </recommendedName>
</protein>
<reference evidence="2" key="1">
    <citation type="submission" date="2013-07" db="EMBL/GenBank/DDBJ databases">
        <title>The Genome Sequence of Cryptococcus pinus CBS10737.</title>
        <authorList>
            <consortium name="The Broad Institute Genome Sequencing Platform"/>
            <person name="Cuomo C."/>
            <person name="Litvintseva A."/>
            <person name="Chen Y."/>
            <person name="Heitman J."/>
            <person name="Sun S."/>
            <person name="Springer D."/>
            <person name="Dromer F."/>
            <person name="Young S.K."/>
            <person name="Zeng Q."/>
            <person name="Gargeya S."/>
            <person name="Fitzgerald M."/>
            <person name="Abouelleil A."/>
            <person name="Alvarado L."/>
            <person name="Berlin A.M."/>
            <person name="Chapman S.B."/>
            <person name="Dewar J."/>
            <person name="Goldberg J."/>
            <person name="Griggs A."/>
            <person name="Gujja S."/>
            <person name="Hansen M."/>
            <person name="Howarth C."/>
            <person name="Imamovic A."/>
            <person name="Larimer J."/>
            <person name="McCowan C."/>
            <person name="Murphy C."/>
            <person name="Pearson M."/>
            <person name="Priest M."/>
            <person name="Roberts A."/>
            <person name="Saif S."/>
            <person name="Shea T."/>
            <person name="Sykes S."/>
            <person name="Wortman J."/>
            <person name="Nusbaum C."/>
            <person name="Birren B."/>
        </authorList>
    </citation>
    <scope>NUCLEOTIDE SEQUENCE [LARGE SCALE GENOMIC DNA]</scope>
    <source>
        <strain evidence="2">CBS 10737</strain>
    </source>
</reference>
<organism evidence="2">
    <name type="scientific">Kwoniella pini CBS 10737</name>
    <dbReference type="NCBI Taxonomy" id="1296096"/>
    <lineage>
        <taxon>Eukaryota</taxon>
        <taxon>Fungi</taxon>
        <taxon>Dikarya</taxon>
        <taxon>Basidiomycota</taxon>
        <taxon>Agaricomycotina</taxon>
        <taxon>Tremellomycetes</taxon>
        <taxon>Tremellales</taxon>
        <taxon>Cryptococcaceae</taxon>
        <taxon>Kwoniella</taxon>
    </lineage>
</organism>
<evidence type="ECO:0000313" key="3">
    <source>
        <dbReference type="EMBL" id="WWC66843.1"/>
    </source>
</evidence>
<dbReference type="InterPro" id="IPR033468">
    <property type="entry name" value="Metaxin_GST"/>
</dbReference>
<accession>A0A1B9ICM3</accession>
<dbReference type="OrthoDB" id="198787at2759"/>
<reference evidence="2" key="3">
    <citation type="submission" date="2016-07" db="EMBL/GenBank/DDBJ databases">
        <title>Evolution of pathogenesis and genome organization in the Tremellales.</title>
        <authorList>
            <person name="Cuomo C."/>
            <person name="Litvintseva A."/>
            <person name="Heitman J."/>
            <person name="Chen Y."/>
            <person name="Sun S."/>
            <person name="Springer D."/>
            <person name="Dromer F."/>
            <person name="Young S."/>
            <person name="Zeng Q."/>
            <person name="Chapman S."/>
            <person name="Gujja S."/>
            <person name="Saif S."/>
            <person name="Birren B."/>
        </authorList>
    </citation>
    <scope>NUCLEOTIDE SEQUENCE</scope>
    <source>
        <strain evidence="2">CBS 10737</strain>
    </source>
</reference>
<name>A0A1B9ICM3_9TREE</name>
<dbReference type="GeneID" id="30168946"/>
<evidence type="ECO:0000259" key="1">
    <source>
        <dbReference type="Pfam" id="PF17171"/>
    </source>
</evidence>
<feature type="domain" description="Metaxin glutathione S-transferase" evidence="1">
    <location>
        <begin position="226"/>
        <end position="287"/>
    </location>
</feature>
<sequence length="296" mass="32571">MTTISASPASSGKTIFTAPQWVKTFYSKFPMVILEQEDEIDWKVRAKEGPDHAVELWVHSSSSTPHHHSKSWASSSPSSLRVQLLFLLRQTSAKVPISFRSWSNESSAPGGTLPTLHVLNQDRLLPTGEIRGWLESTYPLKGKGKEIQGLPSQESYDNALALSHLILGNLYPGYLASLPKQPSNFPLLFPNPPPLASGLSTPLPYSLIGDARDIDTDEVIRKGLTAIEAVEVILDTGDEWLFGAKHPTSIDALVTSHLYVIYSLPTSSILRNKIESLDGLGEYVDRVLDFAQSRLI</sequence>
<dbReference type="Proteomes" id="UP000094020">
    <property type="component" value="Chromosome 1"/>
</dbReference>
<dbReference type="AlphaFoldDB" id="A0A1B9ICM3"/>